<dbReference type="GO" id="GO:0005975">
    <property type="term" value="P:carbohydrate metabolic process"/>
    <property type="evidence" value="ECO:0007669"/>
    <property type="project" value="InterPro"/>
</dbReference>
<gene>
    <name evidence="2" type="ORF">DDY73_08925</name>
</gene>
<dbReference type="InterPro" id="IPR010905">
    <property type="entry name" value="Glyco_hydro_88"/>
</dbReference>
<accession>A0A316QZT6</accession>
<organism evidence="2 3">
    <name type="scientific">Coprobacter fastidiosus</name>
    <dbReference type="NCBI Taxonomy" id="1099853"/>
    <lineage>
        <taxon>Bacteria</taxon>
        <taxon>Pseudomonadati</taxon>
        <taxon>Bacteroidota</taxon>
        <taxon>Bacteroidia</taxon>
        <taxon>Bacteroidales</taxon>
        <taxon>Barnesiellaceae</taxon>
        <taxon>Coprobacter</taxon>
    </lineage>
</organism>
<keyword evidence="1 2" id="KW-0378">Hydrolase</keyword>
<dbReference type="EMBL" id="DNWC01000118">
    <property type="protein sequence ID" value="HBJ09115.1"/>
    <property type="molecule type" value="Genomic_DNA"/>
</dbReference>
<evidence type="ECO:0000313" key="3">
    <source>
        <dbReference type="Proteomes" id="UP000262954"/>
    </source>
</evidence>
<protein>
    <submittedName>
        <fullName evidence="2">Glycosyl hydrolase family 88</fullName>
    </submittedName>
</protein>
<dbReference type="PANTHER" id="PTHR33886">
    <property type="entry name" value="UNSATURATED RHAMNOGALACTURONAN HYDROLASE (EUROFUNG)"/>
    <property type="match status" value="1"/>
</dbReference>
<dbReference type="InterPro" id="IPR012341">
    <property type="entry name" value="6hp_glycosidase-like_sf"/>
</dbReference>
<proteinExistence type="predicted"/>
<dbReference type="AlphaFoldDB" id="A0A316QZT6"/>
<dbReference type="InterPro" id="IPR008928">
    <property type="entry name" value="6-hairpin_glycosidase_sf"/>
</dbReference>
<dbReference type="SUPFAM" id="SSF48208">
    <property type="entry name" value="Six-hairpin glycosidases"/>
    <property type="match status" value="1"/>
</dbReference>
<name>A0A316QZT6_9BACT</name>
<dbReference type="Proteomes" id="UP000262954">
    <property type="component" value="Unassembled WGS sequence"/>
</dbReference>
<sequence length="388" mass="44897">MLLACSGIFAKSKTKWAVNPELPMSVRMCQSEIIRNPEGWMLDFSTKLKWNYCHGLECQAFLDVYDRYGGDYLYKYVKQFADTMINENGRIYGYKKTNYNLDHVNSGKILFRLYEREKDPRYKIAMDTLRAQLASQPRTSDGGFWHKKIYPYQMWLDGIYMGSPFYAQYAATFNEPEDFADVVSQFLIIAKHTYDKKTGLYRHAWDEIKALPWSDLKTGQAPHVWGRALGWYMMAIVDALDFIPENQPGRDKMILILNDLVKILPKYQDQRTGAWYQVVDMPEREGNYLEMSCTPMYAYAIAKGVRKGYLPEKSLSIAQKAYQGILDNFIVVDDKGIVSLTRICGVAGLGGRKPYRDGSFDYYVNEIVRDNDPKGVAPFIMLCLEMER</sequence>
<dbReference type="PANTHER" id="PTHR33886:SF8">
    <property type="entry name" value="UNSATURATED RHAMNOGALACTURONAN HYDROLASE (EUROFUNG)"/>
    <property type="match status" value="1"/>
</dbReference>
<evidence type="ECO:0000256" key="1">
    <source>
        <dbReference type="ARBA" id="ARBA00022801"/>
    </source>
</evidence>
<dbReference type="Pfam" id="PF07470">
    <property type="entry name" value="Glyco_hydro_88"/>
    <property type="match status" value="1"/>
</dbReference>
<evidence type="ECO:0000313" key="2">
    <source>
        <dbReference type="EMBL" id="HBJ09115.1"/>
    </source>
</evidence>
<comment type="caution">
    <text evidence="2">The sequence shown here is derived from an EMBL/GenBank/DDBJ whole genome shotgun (WGS) entry which is preliminary data.</text>
</comment>
<dbReference type="InterPro" id="IPR052043">
    <property type="entry name" value="PolySaccharide_Degr_Enz"/>
</dbReference>
<dbReference type="GO" id="GO:0016787">
    <property type="term" value="F:hydrolase activity"/>
    <property type="evidence" value="ECO:0007669"/>
    <property type="project" value="UniProtKB-KW"/>
</dbReference>
<reference evidence="2 3" key="1">
    <citation type="journal article" date="2018" name="Nat. Biotechnol.">
        <title>A standardized bacterial taxonomy based on genome phylogeny substantially revises the tree of life.</title>
        <authorList>
            <person name="Parks D.H."/>
            <person name="Chuvochina M."/>
            <person name="Waite D.W."/>
            <person name="Rinke C."/>
            <person name="Skarshewski A."/>
            <person name="Chaumeil P.A."/>
            <person name="Hugenholtz P."/>
        </authorList>
    </citation>
    <scope>NUCLEOTIDE SEQUENCE [LARGE SCALE GENOMIC DNA]</scope>
    <source>
        <strain evidence="2">UBA11482</strain>
    </source>
</reference>
<dbReference type="Gene3D" id="1.50.10.10">
    <property type="match status" value="1"/>
</dbReference>